<keyword evidence="2" id="KW-0808">Transferase</keyword>
<dbReference type="AlphaFoldDB" id="A0A2T9Z381"/>
<organism evidence="3 4">
    <name type="scientific">Furculomyces boomerangus</name>
    <dbReference type="NCBI Taxonomy" id="61424"/>
    <lineage>
        <taxon>Eukaryota</taxon>
        <taxon>Fungi</taxon>
        <taxon>Fungi incertae sedis</taxon>
        <taxon>Zoopagomycota</taxon>
        <taxon>Kickxellomycotina</taxon>
        <taxon>Harpellomycetes</taxon>
        <taxon>Harpellales</taxon>
        <taxon>Harpellaceae</taxon>
        <taxon>Furculomyces</taxon>
    </lineage>
</organism>
<protein>
    <recommendedName>
        <fullName evidence="5">U6 small nuclear RNA (adenine-(43)-N(6))-methyltransferase</fullName>
    </recommendedName>
</protein>
<reference evidence="3 4" key="1">
    <citation type="journal article" date="2018" name="MBio">
        <title>Comparative Genomics Reveals the Core Gene Toolbox for the Fungus-Insect Symbiosis.</title>
        <authorList>
            <person name="Wang Y."/>
            <person name="Stata M."/>
            <person name="Wang W."/>
            <person name="Stajich J.E."/>
            <person name="White M.M."/>
            <person name="Moncalvo J.M."/>
        </authorList>
    </citation>
    <scope>NUCLEOTIDE SEQUENCE [LARGE SCALE GENOMIC DNA]</scope>
    <source>
        <strain evidence="3 4">AUS-77-4</strain>
    </source>
</reference>
<evidence type="ECO:0008006" key="5">
    <source>
        <dbReference type="Google" id="ProtNLM"/>
    </source>
</evidence>
<evidence type="ECO:0000313" key="4">
    <source>
        <dbReference type="Proteomes" id="UP000245699"/>
    </source>
</evidence>
<name>A0A2T9Z381_9FUNG</name>
<comment type="caution">
    <text evidence="3">The sequence shown here is derived from an EMBL/GenBank/DDBJ whole genome shotgun (WGS) entry which is preliminary data.</text>
</comment>
<dbReference type="PANTHER" id="PTHR13393">
    <property type="entry name" value="SAM-DEPENDENT METHYLTRANSFERASE"/>
    <property type="match status" value="1"/>
</dbReference>
<evidence type="ECO:0000313" key="3">
    <source>
        <dbReference type="EMBL" id="PVU99047.1"/>
    </source>
</evidence>
<accession>A0A2T9Z381</accession>
<dbReference type="GO" id="GO:0008168">
    <property type="term" value="F:methyltransferase activity"/>
    <property type="evidence" value="ECO:0007669"/>
    <property type="project" value="UniProtKB-KW"/>
</dbReference>
<dbReference type="OrthoDB" id="514248at2759"/>
<dbReference type="GO" id="GO:0005634">
    <property type="term" value="C:nucleus"/>
    <property type="evidence" value="ECO:0007669"/>
    <property type="project" value="TreeGrafter"/>
</dbReference>
<proteinExistence type="predicted"/>
<dbReference type="STRING" id="61424.A0A2T9Z381"/>
<dbReference type="PANTHER" id="PTHR13393:SF0">
    <property type="entry name" value="RNA N6-ADENOSINE-METHYLTRANSFERASE METTL16"/>
    <property type="match status" value="1"/>
</dbReference>
<keyword evidence="4" id="KW-1185">Reference proteome</keyword>
<dbReference type="Pfam" id="PF05971">
    <property type="entry name" value="Methyltransf_10"/>
    <property type="match status" value="1"/>
</dbReference>
<dbReference type="InterPro" id="IPR029063">
    <property type="entry name" value="SAM-dependent_MTases_sf"/>
</dbReference>
<gene>
    <name evidence="3" type="ORF">BB559_001059</name>
</gene>
<dbReference type="Proteomes" id="UP000245699">
    <property type="component" value="Unassembled WGS sequence"/>
</dbReference>
<keyword evidence="1" id="KW-0489">Methyltransferase</keyword>
<dbReference type="GO" id="GO:0070475">
    <property type="term" value="P:rRNA base methylation"/>
    <property type="evidence" value="ECO:0007669"/>
    <property type="project" value="TreeGrafter"/>
</dbReference>
<dbReference type="EMBL" id="MBFT01000055">
    <property type="protein sequence ID" value="PVU99047.1"/>
    <property type="molecule type" value="Genomic_DNA"/>
</dbReference>
<dbReference type="SUPFAM" id="SSF53335">
    <property type="entry name" value="S-adenosyl-L-methionine-dependent methyltransferases"/>
    <property type="match status" value="1"/>
</dbReference>
<sequence length="235" mass="26683">MDIPNTPALSYRFSSQKENIAFSTAFLKSNYNINIFLPQNHLCPTIPNRTNYIKWVSNLLLKYPLNLAEIIALDIGCGPSCIYPLLGITLNKNWSFLATDIDLNSVRIANYNISLNNMENKISTIHNTNPKTYFYPIRKNLDKSILAFSMCNPPFYSTENEKSLLSSIKTPLNRSPAVSTMSEKVTVGGEKCFLKNMIVESVAFKNRIIWFTSMVGRKDTLDHILKLLKHHNASL</sequence>
<dbReference type="Gene3D" id="3.40.50.150">
    <property type="entry name" value="Vaccinia Virus protein VP39"/>
    <property type="match status" value="1"/>
</dbReference>
<dbReference type="InterPro" id="IPR010286">
    <property type="entry name" value="METTL16/RlmF"/>
</dbReference>
<evidence type="ECO:0000256" key="2">
    <source>
        <dbReference type="ARBA" id="ARBA00022679"/>
    </source>
</evidence>
<evidence type="ECO:0000256" key="1">
    <source>
        <dbReference type="ARBA" id="ARBA00022603"/>
    </source>
</evidence>